<evidence type="ECO:0000256" key="1">
    <source>
        <dbReference type="SAM" id="SignalP"/>
    </source>
</evidence>
<dbReference type="Pfam" id="PF04366">
    <property type="entry name" value="Ysc84"/>
    <property type="match status" value="1"/>
</dbReference>
<evidence type="ECO:0000313" key="4">
    <source>
        <dbReference type="Proteomes" id="UP000070138"/>
    </source>
</evidence>
<gene>
    <name evidence="3" type="ORF">LS48_12615</name>
</gene>
<reference evidence="4" key="1">
    <citation type="submission" date="2014-10" db="EMBL/GenBank/DDBJ databases">
        <title>Genome sequencing of Vitellibacter sp. D-24.</title>
        <authorList>
            <person name="Thevarajoo S."/>
            <person name="Selvaratnam C."/>
            <person name="Goh K.M."/>
            <person name="Chong C.S."/>
        </authorList>
    </citation>
    <scope>NUCLEOTIDE SEQUENCE [LARGE SCALE GENOMIC DNA]</scope>
    <source>
        <strain evidence="4">D-24</strain>
    </source>
</reference>
<dbReference type="STRING" id="1548749.LS48_12615"/>
<dbReference type="EMBL" id="JRWG01000009">
    <property type="protein sequence ID" value="KXN98249.1"/>
    <property type="molecule type" value="Genomic_DNA"/>
</dbReference>
<organism evidence="3 4">
    <name type="scientific">Aequorivita aquimaris</name>
    <dbReference type="NCBI Taxonomy" id="1548749"/>
    <lineage>
        <taxon>Bacteria</taxon>
        <taxon>Pseudomonadati</taxon>
        <taxon>Bacteroidota</taxon>
        <taxon>Flavobacteriia</taxon>
        <taxon>Flavobacteriales</taxon>
        <taxon>Flavobacteriaceae</taxon>
        <taxon>Aequorivita</taxon>
    </lineage>
</organism>
<reference evidence="3 4" key="2">
    <citation type="journal article" date="2016" name="Int. J. Syst. Evol. Microbiol.">
        <title>Vitellibacter aquimaris sp. nov., a marine bacterium isolated from seawater.</title>
        <authorList>
            <person name="Thevarajoo S."/>
            <person name="Selvaratnam C."/>
            <person name="Goh K.M."/>
            <person name="Hong K.W."/>
            <person name="Chan X.Y."/>
            <person name="Chan K.G."/>
            <person name="Chong C.S."/>
        </authorList>
    </citation>
    <scope>NUCLEOTIDE SEQUENCE [LARGE SCALE GENOMIC DNA]</scope>
    <source>
        <strain evidence="3 4">D-24</strain>
    </source>
</reference>
<dbReference type="PATRIC" id="fig|1548749.3.peg.2635"/>
<dbReference type="Proteomes" id="UP000070138">
    <property type="component" value="Unassembled WGS sequence"/>
</dbReference>
<evidence type="ECO:0000259" key="2">
    <source>
        <dbReference type="Pfam" id="PF04366"/>
    </source>
</evidence>
<comment type="caution">
    <text evidence="3">The sequence shown here is derived from an EMBL/GenBank/DDBJ whole genome shotgun (WGS) entry which is preliminary data.</text>
</comment>
<sequence>MKTKNLLMMMMLFFSVTLFAQNADDKKVINDAEKAKAAFLEANPKMQGYFDDAKAYAIFPNVGKGALIVGAASGNGAVYERGVLVGMANLKQLDVGAQIGGKAYSEIIFFKTDKAVQEFMDDDFSFGSNVSAIAVNQAPPSFNITYTDGVAVFTLPKEGLMAEVSVGGQKFDFEAFD</sequence>
<feature type="chain" id="PRO_5007479608" description="Ysc84 actin-binding domain-containing protein" evidence="1">
    <location>
        <begin position="21"/>
        <end position="177"/>
    </location>
</feature>
<feature type="signal peptide" evidence="1">
    <location>
        <begin position="1"/>
        <end position="20"/>
    </location>
</feature>
<dbReference type="RefSeq" id="WP_062622862.1">
    <property type="nucleotide sequence ID" value="NZ_JRWG01000009.1"/>
</dbReference>
<proteinExistence type="predicted"/>
<name>A0A137RFI0_9FLAO</name>
<protein>
    <recommendedName>
        <fullName evidence="2">Ysc84 actin-binding domain-containing protein</fullName>
    </recommendedName>
</protein>
<dbReference type="InterPro" id="IPR007461">
    <property type="entry name" value="Ysc84_actin-binding"/>
</dbReference>
<keyword evidence="4" id="KW-1185">Reference proteome</keyword>
<dbReference type="OrthoDB" id="5405772at2"/>
<accession>A0A137RFI0</accession>
<evidence type="ECO:0000313" key="3">
    <source>
        <dbReference type="EMBL" id="KXN98249.1"/>
    </source>
</evidence>
<dbReference type="AlphaFoldDB" id="A0A137RFI0"/>
<feature type="domain" description="Ysc84 actin-binding" evidence="2">
    <location>
        <begin position="92"/>
        <end position="171"/>
    </location>
</feature>
<dbReference type="CDD" id="cd11524">
    <property type="entry name" value="SYLF"/>
    <property type="match status" value="1"/>
</dbReference>
<keyword evidence="1" id="KW-0732">Signal</keyword>